<protein>
    <submittedName>
        <fullName evidence="1">Uncharacterized protein</fullName>
    </submittedName>
</protein>
<gene>
    <name evidence="1" type="ORF">PCAR9_B0150</name>
</gene>
<name>A0A2K4XE69_PSEVC</name>
<dbReference type="OrthoDB" id="9959697at2"/>
<reference evidence="1 2" key="1">
    <citation type="submission" date="2017-11" db="EMBL/GenBank/DDBJ databases">
        <authorList>
            <person name="Han C.G."/>
        </authorList>
    </citation>
    <scope>NUCLEOTIDE SEQUENCE [LARGE SCALE GENOMIC DNA]</scope>
    <source>
        <strain evidence="2">ATCC 43555</strain>
    </source>
</reference>
<dbReference type="EMBL" id="LT965929">
    <property type="protein sequence ID" value="SOU42633.1"/>
    <property type="molecule type" value="Genomic_DNA"/>
</dbReference>
<proteinExistence type="predicted"/>
<dbReference type="Proteomes" id="UP000238288">
    <property type="component" value="Chromosome PCAR9b"/>
</dbReference>
<dbReference type="RefSeq" id="WP_104643794.1">
    <property type="nucleotide sequence ID" value="NZ_AQGW01000025.1"/>
</dbReference>
<organism evidence="1 2">
    <name type="scientific">Pseudoalteromonas carrageenovora IAM 12662</name>
    <dbReference type="NCBI Taxonomy" id="1314868"/>
    <lineage>
        <taxon>Bacteria</taxon>
        <taxon>Pseudomonadati</taxon>
        <taxon>Pseudomonadota</taxon>
        <taxon>Gammaproteobacteria</taxon>
        <taxon>Alteromonadales</taxon>
        <taxon>Pseudoalteromonadaceae</taxon>
        <taxon>Pseudoalteromonas</taxon>
    </lineage>
</organism>
<sequence>MIYIDGGSLWSLCKNDSDYFIQQLSGSMHSETTATYKLTKQEVNDYLSQGAESLSETINFFRNVGNYSARSNERYTHKEASTEIWESIKNR</sequence>
<evidence type="ECO:0000313" key="1">
    <source>
        <dbReference type="EMBL" id="SOU42633.1"/>
    </source>
</evidence>
<dbReference type="GeneID" id="93665341"/>
<dbReference type="AlphaFoldDB" id="A0A2K4XE69"/>
<accession>A0A2K4XE69</accession>
<evidence type="ECO:0000313" key="2">
    <source>
        <dbReference type="Proteomes" id="UP000238288"/>
    </source>
</evidence>